<dbReference type="InterPro" id="IPR016135">
    <property type="entry name" value="UBQ-conjugating_enzyme/RWD"/>
</dbReference>
<dbReference type="PROSITE" id="PS00183">
    <property type="entry name" value="UBC_1"/>
    <property type="match status" value="1"/>
</dbReference>
<evidence type="ECO:0000256" key="8">
    <source>
        <dbReference type="RuleBase" id="RU362109"/>
    </source>
</evidence>
<reference evidence="12" key="1">
    <citation type="submission" date="2015-09" db="EMBL/GenBank/DDBJ databases">
        <authorList>
            <person name="Fill T.P."/>
            <person name="Baretta J.F."/>
            <person name="de Almeida L.G."/>
            <person name="Rocha M."/>
            <person name="de Souza D.H."/>
            <person name="Malavazi I."/>
            <person name="Cerdeira L.T."/>
            <person name="Hong H."/>
            <person name="Samborskyy M."/>
            <person name="de Vasconcelos A.T."/>
            <person name="Leadlay P."/>
            <person name="Rodrigues-Filho E."/>
        </authorList>
    </citation>
    <scope>NUCLEOTIDE SEQUENCE [LARGE SCALE GENOMIC DNA]</scope>
    <source>
        <strain evidence="12">LaBioMMi 136</strain>
    </source>
</reference>
<evidence type="ECO:0000256" key="6">
    <source>
        <dbReference type="ARBA" id="ARBA00042190"/>
    </source>
</evidence>
<dbReference type="InterPro" id="IPR050113">
    <property type="entry name" value="Ub_conjugating_enzyme"/>
</dbReference>
<evidence type="ECO:0000313" key="11">
    <source>
        <dbReference type="EMBL" id="OOQ91677.1"/>
    </source>
</evidence>
<name>A0A1S9S1K6_PENBI</name>
<dbReference type="GO" id="GO:0005524">
    <property type="term" value="F:ATP binding"/>
    <property type="evidence" value="ECO:0007669"/>
    <property type="project" value="UniProtKB-UniRule"/>
</dbReference>
<gene>
    <name evidence="11" type="primary">UBC9</name>
    <name evidence="11" type="ORF">PEBR_09054</name>
</gene>
<dbReference type="GO" id="GO:0016740">
    <property type="term" value="F:transferase activity"/>
    <property type="evidence" value="ECO:0007669"/>
    <property type="project" value="UniProtKB-KW"/>
</dbReference>
<dbReference type="InterPro" id="IPR023313">
    <property type="entry name" value="UBQ-conjugating_AS"/>
</dbReference>
<organism evidence="11 12">
    <name type="scientific">Penicillium brasilianum</name>
    <dbReference type="NCBI Taxonomy" id="104259"/>
    <lineage>
        <taxon>Eukaryota</taxon>
        <taxon>Fungi</taxon>
        <taxon>Dikarya</taxon>
        <taxon>Ascomycota</taxon>
        <taxon>Pezizomycotina</taxon>
        <taxon>Eurotiomycetes</taxon>
        <taxon>Eurotiomycetidae</taxon>
        <taxon>Eurotiales</taxon>
        <taxon>Aspergillaceae</taxon>
        <taxon>Penicillium</taxon>
    </lineage>
</organism>
<sequence length="244" mass="26957">MRSGAKCRFPRSPSLGDDPSRPQCFSSPTFPAGRGSAFAFYTTTPSPLTPSCLVYTTRAHCTAFLIPSTWALLHIPRKMAGPSTNTTQRLLRELKDYAKSPNEVLLHLGPVDDEDLLRWEAVLKGVNGTPYEGGLWHLRIAIPPNYPLAPPTIHFTTRISHPNISFATGEICLTLLTTEHWSPVYTLSSTLTAIHQLLTDPQPDSPLNVDVAALLRDGDLPAWESVVRYWTGEERWQGGVAQGR</sequence>
<dbReference type="PROSITE" id="PS50127">
    <property type="entry name" value="UBC_2"/>
    <property type="match status" value="1"/>
</dbReference>
<dbReference type="SMART" id="SM00212">
    <property type="entry name" value="UBCc"/>
    <property type="match status" value="1"/>
</dbReference>
<evidence type="ECO:0000256" key="2">
    <source>
        <dbReference type="ARBA" id="ARBA00022786"/>
    </source>
</evidence>
<keyword evidence="8" id="KW-0547">Nucleotide-binding</keyword>
<dbReference type="PANTHER" id="PTHR24067">
    <property type="entry name" value="UBIQUITIN-CONJUGATING ENZYME E2"/>
    <property type="match status" value="1"/>
</dbReference>
<evidence type="ECO:0000256" key="4">
    <source>
        <dbReference type="ARBA" id="ARBA00041569"/>
    </source>
</evidence>
<feature type="active site" description="Glycyl thioester intermediate" evidence="7">
    <location>
        <position position="172"/>
    </location>
</feature>
<evidence type="ECO:0000259" key="10">
    <source>
        <dbReference type="PROSITE" id="PS50127"/>
    </source>
</evidence>
<protein>
    <recommendedName>
        <fullName evidence="3">Ubiquitin-conjugating enzyme E2 2</fullName>
    </recommendedName>
    <alternativeName>
        <fullName evidence="5">E2 ubiquitin-conjugating enzyme 2</fullName>
    </alternativeName>
    <alternativeName>
        <fullName evidence="6">Ubiquitin carrier protein UBC2</fullName>
    </alternativeName>
    <alternativeName>
        <fullName evidence="4">Ubiquitin-protein ligase UBC2</fullName>
    </alternativeName>
</protein>
<keyword evidence="2 8" id="KW-0833">Ubl conjugation pathway</keyword>
<keyword evidence="8" id="KW-0067">ATP-binding</keyword>
<dbReference type="CDD" id="cd23812">
    <property type="entry name" value="UBCc_ScPEX4-like"/>
    <property type="match status" value="1"/>
</dbReference>
<evidence type="ECO:0000256" key="5">
    <source>
        <dbReference type="ARBA" id="ARBA00042179"/>
    </source>
</evidence>
<feature type="domain" description="UBC core" evidence="10">
    <location>
        <begin position="85"/>
        <end position="236"/>
    </location>
</feature>
<dbReference type="Gene3D" id="3.10.110.10">
    <property type="entry name" value="Ubiquitin Conjugating Enzyme"/>
    <property type="match status" value="1"/>
</dbReference>
<evidence type="ECO:0000256" key="3">
    <source>
        <dbReference type="ARBA" id="ARBA00039884"/>
    </source>
</evidence>
<dbReference type="Pfam" id="PF00179">
    <property type="entry name" value="UQ_con"/>
    <property type="match status" value="1"/>
</dbReference>
<dbReference type="Proteomes" id="UP000190744">
    <property type="component" value="Unassembled WGS sequence"/>
</dbReference>
<evidence type="ECO:0000256" key="9">
    <source>
        <dbReference type="SAM" id="MobiDB-lite"/>
    </source>
</evidence>
<dbReference type="AlphaFoldDB" id="A0A1S9S1K6"/>
<feature type="region of interest" description="Disordered" evidence="9">
    <location>
        <begin position="1"/>
        <end position="22"/>
    </location>
</feature>
<keyword evidence="1" id="KW-0808">Transferase</keyword>
<comment type="similarity">
    <text evidence="8">Belongs to the ubiquitin-conjugating enzyme family.</text>
</comment>
<evidence type="ECO:0000256" key="1">
    <source>
        <dbReference type="ARBA" id="ARBA00022679"/>
    </source>
</evidence>
<comment type="caution">
    <text evidence="11">The sequence shown here is derived from an EMBL/GenBank/DDBJ whole genome shotgun (WGS) entry which is preliminary data.</text>
</comment>
<dbReference type="EMBL" id="LJBN01000001">
    <property type="protein sequence ID" value="OOQ91677.1"/>
    <property type="molecule type" value="Genomic_DNA"/>
</dbReference>
<accession>A0A1S9S1K6</accession>
<dbReference type="FunFam" id="3.10.110.10:FF:000098">
    <property type="entry name" value="Ubiquitin conjugating enzyme (UbcJ)"/>
    <property type="match status" value="1"/>
</dbReference>
<dbReference type="SUPFAM" id="SSF54495">
    <property type="entry name" value="UBC-like"/>
    <property type="match status" value="1"/>
</dbReference>
<proteinExistence type="inferred from homology"/>
<dbReference type="InterPro" id="IPR000608">
    <property type="entry name" value="UBC"/>
</dbReference>
<evidence type="ECO:0000256" key="7">
    <source>
        <dbReference type="PROSITE-ProRule" id="PRU10133"/>
    </source>
</evidence>
<evidence type="ECO:0000313" key="12">
    <source>
        <dbReference type="Proteomes" id="UP000190744"/>
    </source>
</evidence>